<evidence type="ECO:0000256" key="2">
    <source>
        <dbReference type="SAM" id="MobiDB-lite"/>
    </source>
</evidence>
<feature type="region of interest" description="Disordered" evidence="2">
    <location>
        <begin position="1009"/>
        <end position="1045"/>
    </location>
</feature>
<dbReference type="PANTHER" id="PTHR35100:SF1">
    <property type="entry name" value="F15H11.13 PROTEIN"/>
    <property type="match status" value="1"/>
</dbReference>
<dbReference type="PANTHER" id="PTHR35100">
    <property type="entry name" value="FOLD PROTEIN"/>
    <property type="match status" value="1"/>
</dbReference>
<feature type="region of interest" description="Disordered" evidence="2">
    <location>
        <begin position="1189"/>
        <end position="1217"/>
    </location>
</feature>
<keyword evidence="1" id="KW-0175">Coiled coil</keyword>
<protein>
    <submittedName>
        <fullName evidence="3">Uncharacterized protein</fullName>
    </submittedName>
</protein>
<accession>A0A2P6TNJ3</accession>
<evidence type="ECO:0000256" key="1">
    <source>
        <dbReference type="SAM" id="Coils"/>
    </source>
</evidence>
<feature type="compositionally biased region" description="Low complexity" evidence="2">
    <location>
        <begin position="666"/>
        <end position="678"/>
    </location>
</feature>
<feature type="compositionally biased region" description="Acidic residues" evidence="2">
    <location>
        <begin position="727"/>
        <end position="738"/>
    </location>
</feature>
<feature type="region of interest" description="Disordered" evidence="2">
    <location>
        <begin position="84"/>
        <end position="108"/>
    </location>
</feature>
<evidence type="ECO:0000313" key="4">
    <source>
        <dbReference type="Proteomes" id="UP000239899"/>
    </source>
</evidence>
<dbReference type="Proteomes" id="UP000239899">
    <property type="component" value="Unassembled WGS sequence"/>
</dbReference>
<feature type="region of interest" description="Disordered" evidence="2">
    <location>
        <begin position="334"/>
        <end position="353"/>
    </location>
</feature>
<feature type="region of interest" description="Disordered" evidence="2">
    <location>
        <begin position="620"/>
        <end position="801"/>
    </location>
</feature>
<feature type="coiled-coil region" evidence="1">
    <location>
        <begin position="1358"/>
        <end position="1385"/>
    </location>
</feature>
<feature type="coiled-coil region" evidence="1">
    <location>
        <begin position="480"/>
        <end position="515"/>
    </location>
</feature>
<sequence>MMQLQQGRGGPGPSLCFELAAAEPAGALLLGSARRAAPHPQPEHKVGAQQHVAPPAAPRPPQTPQPAPSHDAARLNAQLHALQPPAAPFTSSGNSSSSSTESQAAGWGQRLRGLALRVGDMTQPSGEAPGDATWGERTSNVLTSLPFLALGWHMHRQRLTPEGRQHALSLMAVGAAATLYHATSGRARRIARKIDYWTIAISSAAMVKSVYADSPGVRRVANLSLLAVPFRPFAVSTANALLMQTEFARQAVAHKAVRADLARHYTAAALGVGAFFAEDLVMYSGWGGYVHAAWHCLACYGMATTGGLLAHKERQQLQAASGCNATMNGRKLGRDGVSGTAAGPPPPAAAARQQCSIKTLTLDGSLFDAPASGRPVGGSPKRQAGQGSAHTGSGGKPRARPAPRPAGGVLLDNGEAEAAFIDTLRTHYTRNGTAECFAPKFSKSPTKTYSRNGRPAGAGAGGSGGEAGGAAASTPPGGLVQQEQALWEEREEELVDAQERRFAQLEDALAARESKREAYLVHRLEATAAKKIEEHRRVQEAAARARELAVQRVQQLPSLQKARAAAQPASPTAAALQKLGRRPPCPASPGLAAVQQAAAKATGVSVLSPLDAAKDAVRTSLTGGRSGSCTSACPAAASPADAPASASEDGSERLDGAEGLPRSRRASSLGSGASMSDGEPGEEEAAGGPAEASLDTASHRSQPLAAAGPLTADEPAGQLPAQPAETGSEEGGEDEEEAQPLPMAGGSGRGSSEALEDQLHVGTAAKDAPSAGQPNGIGGQPSASEAEEGSSGSVEQSAPAGEAIEDGCSTSAALAPPDEEPVTAVMLAAEVITADAPVADAEAGAGAMPAAEVPAVAAVAEMSGAEAALPPLEADAGATPAVEPGPEPALQPAGAAMSIVAAATGAEGGIDGAAPLDVTADAAEAAPLDAPAGIEAVTEPEADNAQLAAYDAAVEEPVHALEAAAPEAASPEAAAPACRQEMEGPVVEQAAVADLGGIAQLEVAEPGKQAASPAAAQDALPSSAAGAAGGPAEVPAAEAGQAQEAASVTVDEGSAAAQQQLLCVLTEGPAAATEGSASASEVAPPHVEAAAPAAGGAGAAVPELPQLAERAPVAATAELEGEQPAARCSADEATVSSRLHNPAAACVRKRAARRRRTGRSFDQLLQSGDAAAAACAEYLACGPLQAGAGNQKGDQEAGQEPAGLLPDTPPKPAGQPRLLLSCQSTRVLLSPRSRGTLSSDAAAAQAGGNGLGDSKDMEAVAAPTGVVAAPPAAAAPLAAAPPAAALQEQQLAREIELQLAQQARQAQQAQQLLQEVELQLALQAQQTQQAQQASLEMQLAREAQVAWLVQQAQQAQQAQQVQHALQAQQQQAVQAQQALLMQQAQQATWLPPASPLAGTGLQPPGDMNARWQDAASLVAALPASQAQPLLQPVEPLPPPPPLPNARMLQLNSPGQLPCAVPGGCGGPLDAASLDAAALEAVLELPSGLDAQIPDQMLLPFLDDSLLDLIDW</sequence>
<proteinExistence type="predicted"/>
<feature type="region of interest" description="Disordered" evidence="2">
    <location>
        <begin position="561"/>
        <end position="590"/>
    </location>
</feature>
<feature type="region of interest" description="Disordered" evidence="2">
    <location>
        <begin position="1231"/>
        <end position="1256"/>
    </location>
</feature>
<feature type="compositionally biased region" description="Low complexity" evidence="2">
    <location>
        <begin position="780"/>
        <end position="798"/>
    </location>
</feature>
<feature type="compositionally biased region" description="Gly residues" evidence="2">
    <location>
        <begin position="456"/>
        <end position="468"/>
    </location>
</feature>
<reference evidence="3 4" key="1">
    <citation type="journal article" date="2018" name="Plant J.">
        <title>Genome sequences of Chlorella sorokiniana UTEX 1602 and Micractinium conductrix SAG 241.80: implications to maltose excretion by a green alga.</title>
        <authorList>
            <person name="Arriola M.B."/>
            <person name="Velmurugan N."/>
            <person name="Zhang Y."/>
            <person name="Plunkett M.H."/>
            <person name="Hondzo H."/>
            <person name="Barney B.M."/>
        </authorList>
    </citation>
    <scope>NUCLEOTIDE SEQUENCE [LARGE SCALE GENOMIC DNA]</scope>
    <source>
        <strain evidence="4">UTEX 1602</strain>
    </source>
</reference>
<feature type="compositionally biased region" description="Low complexity" evidence="2">
    <location>
        <begin position="627"/>
        <end position="648"/>
    </location>
</feature>
<feature type="compositionally biased region" description="Pro residues" evidence="2">
    <location>
        <begin position="55"/>
        <end position="67"/>
    </location>
</feature>
<feature type="region of interest" description="Disordered" evidence="2">
    <location>
        <begin position="439"/>
        <end position="477"/>
    </location>
</feature>
<name>A0A2P6TNJ3_CHLSO</name>
<feature type="region of interest" description="Disordered" evidence="2">
    <location>
        <begin position="368"/>
        <end position="411"/>
    </location>
</feature>
<feature type="region of interest" description="Disordered" evidence="2">
    <location>
        <begin position="1075"/>
        <end position="1094"/>
    </location>
</feature>
<dbReference type="OrthoDB" id="534610at2759"/>
<feature type="compositionally biased region" description="Low complexity" evidence="2">
    <location>
        <begin position="562"/>
        <end position="575"/>
    </location>
</feature>
<feature type="region of interest" description="Disordered" evidence="2">
    <location>
        <begin position="31"/>
        <end position="71"/>
    </location>
</feature>
<evidence type="ECO:0000313" key="3">
    <source>
        <dbReference type="EMBL" id="PRW50907.1"/>
    </source>
</evidence>
<feature type="coiled-coil region" evidence="1">
    <location>
        <begin position="1292"/>
        <end position="1333"/>
    </location>
</feature>
<gene>
    <name evidence="3" type="ORF">C2E21_5382</name>
</gene>
<organism evidence="3 4">
    <name type="scientific">Chlorella sorokiniana</name>
    <name type="common">Freshwater green alga</name>
    <dbReference type="NCBI Taxonomy" id="3076"/>
    <lineage>
        <taxon>Eukaryota</taxon>
        <taxon>Viridiplantae</taxon>
        <taxon>Chlorophyta</taxon>
        <taxon>core chlorophytes</taxon>
        <taxon>Trebouxiophyceae</taxon>
        <taxon>Chlorellales</taxon>
        <taxon>Chlorellaceae</taxon>
        <taxon>Chlorella clade</taxon>
        <taxon>Chlorella</taxon>
    </lineage>
</organism>
<feature type="compositionally biased region" description="Low complexity" evidence="2">
    <location>
        <begin position="91"/>
        <end position="102"/>
    </location>
</feature>
<dbReference type="EMBL" id="LHPG02000010">
    <property type="protein sequence ID" value="PRW50907.1"/>
    <property type="molecule type" value="Genomic_DNA"/>
</dbReference>
<comment type="caution">
    <text evidence="3">The sequence shown here is derived from an EMBL/GenBank/DDBJ whole genome shotgun (WGS) entry which is preliminary data.</text>
</comment>
<keyword evidence="4" id="KW-1185">Reference proteome</keyword>